<name>A0A562U6X2_9SPHI</name>
<keyword evidence="3" id="KW-1185">Reference proteome</keyword>
<dbReference type="RefSeq" id="WP_144911484.1">
    <property type="nucleotide sequence ID" value="NZ_VLLI01000004.1"/>
</dbReference>
<dbReference type="Pfam" id="PF07876">
    <property type="entry name" value="Dabb"/>
    <property type="match status" value="1"/>
</dbReference>
<evidence type="ECO:0000313" key="2">
    <source>
        <dbReference type="EMBL" id="TWJ01494.1"/>
    </source>
</evidence>
<protein>
    <submittedName>
        <fullName evidence="2">Stress responsive alpha/beta barrel protein</fullName>
    </submittedName>
</protein>
<dbReference type="Proteomes" id="UP000317010">
    <property type="component" value="Unassembled WGS sequence"/>
</dbReference>
<reference evidence="2 3" key="1">
    <citation type="submission" date="2019-07" db="EMBL/GenBank/DDBJ databases">
        <title>Genomic Encyclopedia of Archaeal and Bacterial Type Strains, Phase II (KMG-II): from individual species to whole genera.</title>
        <authorList>
            <person name="Goeker M."/>
        </authorList>
    </citation>
    <scope>NUCLEOTIDE SEQUENCE [LARGE SCALE GENOMIC DNA]</scope>
    <source>
        <strain evidence="2 3">ATCC BAA-1854</strain>
    </source>
</reference>
<dbReference type="PROSITE" id="PS51502">
    <property type="entry name" value="S_R_A_B_BARREL"/>
    <property type="match status" value="1"/>
</dbReference>
<sequence>MLLQNTFVHHVHLWLKDKADKQKLIEGLYTLVPITYIRDIHIGVAAETFRDVVDRSYDVSLLILFDTPEAQEAYQDDPIHLLFVENYAKPLCSKVVVSDSVNVF</sequence>
<dbReference type="OrthoDB" id="7189263at2"/>
<gene>
    <name evidence="2" type="ORF">JN11_01645</name>
</gene>
<dbReference type="InterPro" id="IPR013097">
    <property type="entry name" value="Dabb"/>
</dbReference>
<evidence type="ECO:0000259" key="1">
    <source>
        <dbReference type="PROSITE" id="PS51502"/>
    </source>
</evidence>
<dbReference type="SMART" id="SM00886">
    <property type="entry name" value="Dabb"/>
    <property type="match status" value="1"/>
</dbReference>
<accession>A0A562U6X2</accession>
<dbReference type="EMBL" id="VLLI01000004">
    <property type="protein sequence ID" value="TWJ01494.1"/>
    <property type="molecule type" value="Genomic_DNA"/>
</dbReference>
<proteinExistence type="predicted"/>
<evidence type="ECO:0000313" key="3">
    <source>
        <dbReference type="Proteomes" id="UP000317010"/>
    </source>
</evidence>
<dbReference type="InterPro" id="IPR011008">
    <property type="entry name" value="Dimeric_a/b-barrel"/>
</dbReference>
<dbReference type="Gene3D" id="3.30.70.100">
    <property type="match status" value="1"/>
</dbReference>
<organism evidence="2 3">
    <name type="scientific">Mucilaginibacter frigoritolerans</name>
    <dbReference type="NCBI Taxonomy" id="652788"/>
    <lineage>
        <taxon>Bacteria</taxon>
        <taxon>Pseudomonadati</taxon>
        <taxon>Bacteroidota</taxon>
        <taxon>Sphingobacteriia</taxon>
        <taxon>Sphingobacteriales</taxon>
        <taxon>Sphingobacteriaceae</taxon>
        <taxon>Mucilaginibacter</taxon>
    </lineage>
</organism>
<dbReference type="AlphaFoldDB" id="A0A562U6X2"/>
<feature type="domain" description="Stress-response A/B barrel" evidence="1">
    <location>
        <begin position="7"/>
        <end position="100"/>
    </location>
</feature>
<comment type="caution">
    <text evidence="2">The sequence shown here is derived from an EMBL/GenBank/DDBJ whole genome shotgun (WGS) entry which is preliminary data.</text>
</comment>
<dbReference type="SUPFAM" id="SSF54909">
    <property type="entry name" value="Dimeric alpha+beta barrel"/>
    <property type="match status" value="1"/>
</dbReference>